<name>A0A6I6JQN4_9BACT</name>
<dbReference type="SUPFAM" id="SSF51215">
    <property type="entry name" value="Regulatory protein AraC"/>
    <property type="match status" value="1"/>
</dbReference>
<dbReference type="Proteomes" id="UP000428328">
    <property type="component" value="Chromosome"/>
</dbReference>
<evidence type="ECO:0000256" key="4">
    <source>
        <dbReference type="ARBA" id="ARBA00023163"/>
    </source>
</evidence>
<gene>
    <name evidence="6" type="ORF">GM415_07490</name>
</gene>
<dbReference type="RefSeq" id="WP_158947198.1">
    <property type="nucleotide sequence ID" value="NZ_CP046400.1"/>
</dbReference>
<dbReference type="AlphaFoldDB" id="A0A6I6JQN4"/>
<evidence type="ECO:0000256" key="3">
    <source>
        <dbReference type="ARBA" id="ARBA00023159"/>
    </source>
</evidence>
<dbReference type="InterPro" id="IPR018060">
    <property type="entry name" value="HTH_AraC"/>
</dbReference>
<keyword evidence="3" id="KW-0010">Activator</keyword>
<keyword evidence="7" id="KW-1185">Reference proteome</keyword>
<keyword evidence="2" id="KW-0238">DNA-binding</keyword>
<feature type="domain" description="HTH araC/xylS-type" evidence="5">
    <location>
        <begin position="167"/>
        <end position="264"/>
    </location>
</feature>
<dbReference type="PROSITE" id="PS01124">
    <property type="entry name" value="HTH_ARAC_FAMILY_2"/>
    <property type="match status" value="1"/>
</dbReference>
<reference evidence="6 7" key="1">
    <citation type="submission" date="2019-11" db="EMBL/GenBank/DDBJ databases">
        <authorList>
            <person name="Zheng R.K."/>
            <person name="Sun C.M."/>
        </authorList>
    </citation>
    <scope>NUCLEOTIDE SEQUENCE [LARGE SCALE GENOMIC DNA]</scope>
    <source>
        <strain evidence="6 7">SRB007</strain>
    </source>
</reference>
<accession>A0A6I6JQN4</accession>
<keyword evidence="4" id="KW-0804">Transcription</keyword>
<protein>
    <submittedName>
        <fullName evidence="6">Helix-turn-helix domain-containing protein</fullName>
    </submittedName>
</protein>
<dbReference type="InterPro" id="IPR050204">
    <property type="entry name" value="AraC_XylS_family_regulators"/>
</dbReference>
<dbReference type="PROSITE" id="PS00041">
    <property type="entry name" value="HTH_ARAC_FAMILY_1"/>
    <property type="match status" value="1"/>
</dbReference>
<dbReference type="Pfam" id="PF02311">
    <property type="entry name" value="AraC_binding"/>
    <property type="match status" value="1"/>
</dbReference>
<dbReference type="GO" id="GO:0003700">
    <property type="term" value="F:DNA-binding transcription factor activity"/>
    <property type="evidence" value="ECO:0007669"/>
    <property type="project" value="InterPro"/>
</dbReference>
<dbReference type="Gene3D" id="1.10.10.60">
    <property type="entry name" value="Homeodomain-like"/>
    <property type="match status" value="2"/>
</dbReference>
<dbReference type="PANTHER" id="PTHR46796:SF2">
    <property type="entry name" value="TRANSCRIPTIONAL REGULATORY PROTEIN"/>
    <property type="match status" value="1"/>
</dbReference>
<keyword evidence="1" id="KW-0805">Transcription regulation</keyword>
<dbReference type="PANTHER" id="PTHR46796">
    <property type="entry name" value="HTH-TYPE TRANSCRIPTIONAL ACTIVATOR RHAS-RELATED"/>
    <property type="match status" value="1"/>
</dbReference>
<dbReference type="InterPro" id="IPR003313">
    <property type="entry name" value="AraC-bd"/>
</dbReference>
<sequence>MTPLPFWGGVEVLRARFVTQRFSKHSHEGYALGCIEDGAMRFRYRGESVVAPRGQVNLVVPGEPHDGHGADESGWAYRMFYLDPGALLEAAGGLMRRPGMPHFRAGVLDDPQLAAWVDMTHRALSSPDVSSMEKETRLLWLLTHWISRHADERGEWPKRSNEHGAVNRAREIIRARFGEDLPLGELAREAGLSPFHLVRVFEKQLGMTPHGYLTQTRVERAREQLSGNGRLADIAAACGFSDQAHLTRLFKRQTGLTPGKYRKMLQNS</sequence>
<evidence type="ECO:0000313" key="6">
    <source>
        <dbReference type="EMBL" id="QGY39974.1"/>
    </source>
</evidence>
<dbReference type="EMBL" id="CP046400">
    <property type="protein sequence ID" value="QGY39974.1"/>
    <property type="molecule type" value="Genomic_DNA"/>
</dbReference>
<dbReference type="InterPro" id="IPR037923">
    <property type="entry name" value="HTH-like"/>
</dbReference>
<dbReference type="Pfam" id="PF12833">
    <property type="entry name" value="HTH_18"/>
    <property type="match status" value="1"/>
</dbReference>
<dbReference type="GO" id="GO:0043565">
    <property type="term" value="F:sequence-specific DNA binding"/>
    <property type="evidence" value="ECO:0007669"/>
    <property type="project" value="InterPro"/>
</dbReference>
<evidence type="ECO:0000313" key="7">
    <source>
        <dbReference type="Proteomes" id="UP000428328"/>
    </source>
</evidence>
<organism evidence="6 7">
    <name type="scientific">Pseudodesulfovibrio cashew</name>
    <dbReference type="NCBI Taxonomy" id="2678688"/>
    <lineage>
        <taxon>Bacteria</taxon>
        <taxon>Pseudomonadati</taxon>
        <taxon>Thermodesulfobacteriota</taxon>
        <taxon>Desulfovibrionia</taxon>
        <taxon>Desulfovibrionales</taxon>
        <taxon>Desulfovibrionaceae</taxon>
    </lineage>
</organism>
<dbReference type="KEGG" id="psel:GM415_07490"/>
<evidence type="ECO:0000256" key="2">
    <source>
        <dbReference type="ARBA" id="ARBA00023125"/>
    </source>
</evidence>
<dbReference type="InterPro" id="IPR018062">
    <property type="entry name" value="HTH_AraC-typ_CS"/>
</dbReference>
<evidence type="ECO:0000259" key="5">
    <source>
        <dbReference type="PROSITE" id="PS01124"/>
    </source>
</evidence>
<dbReference type="InterPro" id="IPR009057">
    <property type="entry name" value="Homeodomain-like_sf"/>
</dbReference>
<evidence type="ECO:0000256" key="1">
    <source>
        <dbReference type="ARBA" id="ARBA00023015"/>
    </source>
</evidence>
<dbReference type="PRINTS" id="PR00032">
    <property type="entry name" value="HTHARAC"/>
</dbReference>
<proteinExistence type="predicted"/>
<dbReference type="InterPro" id="IPR020449">
    <property type="entry name" value="Tscrpt_reg_AraC-type_HTH"/>
</dbReference>
<dbReference type="SUPFAM" id="SSF46689">
    <property type="entry name" value="Homeodomain-like"/>
    <property type="match status" value="2"/>
</dbReference>
<dbReference type="SMART" id="SM00342">
    <property type="entry name" value="HTH_ARAC"/>
    <property type="match status" value="1"/>
</dbReference>